<gene>
    <name evidence="1" type="ORF">HETSPECPRED_002263</name>
</gene>
<accession>A0A8H3F2W6</accession>
<dbReference type="EMBL" id="CAJPDS010000015">
    <property type="protein sequence ID" value="CAF9915002.1"/>
    <property type="molecule type" value="Genomic_DNA"/>
</dbReference>
<proteinExistence type="predicted"/>
<comment type="caution">
    <text evidence="1">The sequence shown here is derived from an EMBL/GenBank/DDBJ whole genome shotgun (WGS) entry which is preliminary data.</text>
</comment>
<organism evidence="1 2">
    <name type="scientific">Heterodermia speciosa</name>
    <dbReference type="NCBI Taxonomy" id="116794"/>
    <lineage>
        <taxon>Eukaryota</taxon>
        <taxon>Fungi</taxon>
        <taxon>Dikarya</taxon>
        <taxon>Ascomycota</taxon>
        <taxon>Pezizomycotina</taxon>
        <taxon>Lecanoromycetes</taxon>
        <taxon>OSLEUM clade</taxon>
        <taxon>Lecanoromycetidae</taxon>
        <taxon>Caliciales</taxon>
        <taxon>Physciaceae</taxon>
        <taxon>Heterodermia</taxon>
    </lineage>
</organism>
<evidence type="ECO:0000313" key="1">
    <source>
        <dbReference type="EMBL" id="CAF9915002.1"/>
    </source>
</evidence>
<dbReference type="Proteomes" id="UP000664521">
    <property type="component" value="Unassembled WGS sequence"/>
</dbReference>
<name>A0A8H3F2W6_9LECA</name>
<evidence type="ECO:0000313" key="2">
    <source>
        <dbReference type="Proteomes" id="UP000664521"/>
    </source>
</evidence>
<reference evidence="1" key="1">
    <citation type="submission" date="2021-03" db="EMBL/GenBank/DDBJ databases">
        <authorList>
            <person name="Tagirdzhanova G."/>
        </authorList>
    </citation>
    <scope>NUCLEOTIDE SEQUENCE</scope>
</reference>
<protein>
    <submittedName>
        <fullName evidence="1">Uncharacterized protein</fullName>
    </submittedName>
</protein>
<sequence length="96" mass="10681">MGETSSLSQMLSFAAFHEQLFKHFEVLRADVTTGNDSNVTAIDFDAAQEREQGASDLISTTRTYVYLHFAGDPLRDCPVPAIYDAPKSRVTIHLVF</sequence>
<dbReference type="AlphaFoldDB" id="A0A8H3F2W6"/>
<keyword evidence="2" id="KW-1185">Reference proteome</keyword>